<dbReference type="GO" id="GO:0005829">
    <property type="term" value="C:cytosol"/>
    <property type="evidence" value="ECO:0007669"/>
    <property type="project" value="TreeGrafter"/>
</dbReference>
<comment type="pathway">
    <text evidence="2 13">Purine metabolism; AMP biosynthesis via de novo pathway; AMP from IMP: step 2/2.</text>
</comment>
<dbReference type="GO" id="GO:0004018">
    <property type="term" value="F:N6-(1,2-dicarboxyethyl)AMP AMP-lyase (fumarate-forming) activity"/>
    <property type="evidence" value="ECO:0007669"/>
    <property type="project" value="UniProtKB-UniRule"/>
</dbReference>
<feature type="domain" description="Adenylosuccinate lyase PurB C-terminal" evidence="15">
    <location>
        <begin position="331"/>
        <end position="445"/>
    </location>
</feature>
<dbReference type="Gene3D" id="1.20.200.10">
    <property type="entry name" value="Fumarase/aspartase (Central domain)"/>
    <property type="match status" value="1"/>
</dbReference>
<dbReference type="PRINTS" id="PR00149">
    <property type="entry name" value="FUMRATELYASE"/>
</dbReference>
<dbReference type="PROSITE" id="PS00163">
    <property type="entry name" value="FUMARATE_LYASES"/>
    <property type="match status" value="1"/>
</dbReference>
<dbReference type="InterPro" id="IPR008948">
    <property type="entry name" value="L-Aspartase-like"/>
</dbReference>
<dbReference type="PANTHER" id="PTHR43411:SF1">
    <property type="entry name" value="ADENYLOSUCCINATE LYASE"/>
    <property type="match status" value="1"/>
</dbReference>
<evidence type="ECO:0000256" key="1">
    <source>
        <dbReference type="ARBA" id="ARBA00004706"/>
    </source>
</evidence>
<evidence type="ECO:0000256" key="13">
    <source>
        <dbReference type="RuleBase" id="RU361172"/>
    </source>
</evidence>
<dbReference type="Gene3D" id="1.10.40.30">
    <property type="entry name" value="Fumarase/aspartase (C-terminal domain)"/>
    <property type="match status" value="1"/>
</dbReference>
<dbReference type="Gene3D" id="1.10.275.10">
    <property type="entry name" value="Fumarase/aspartase (N-terminal domain)"/>
    <property type="match status" value="1"/>
</dbReference>
<dbReference type="InterPro" id="IPR004769">
    <property type="entry name" value="Pur_lyase"/>
</dbReference>
<dbReference type="Pfam" id="PF08328">
    <property type="entry name" value="ASL_C"/>
    <property type="match status" value="1"/>
</dbReference>
<organism evidence="16 17">
    <name type="scientific">Photobacterium indicum</name>
    <dbReference type="NCBI Taxonomy" id="81447"/>
    <lineage>
        <taxon>Bacteria</taxon>
        <taxon>Pseudomonadati</taxon>
        <taxon>Pseudomonadota</taxon>
        <taxon>Gammaproteobacteria</taxon>
        <taxon>Vibrionales</taxon>
        <taxon>Vibrionaceae</taxon>
        <taxon>Photobacterium</taxon>
    </lineage>
</organism>
<dbReference type="Proteomes" id="UP000241803">
    <property type="component" value="Unassembled WGS sequence"/>
</dbReference>
<evidence type="ECO:0000256" key="11">
    <source>
        <dbReference type="ARBA" id="ARBA00049115"/>
    </source>
</evidence>
<feature type="domain" description="Fumarate lyase N-terminal" evidence="14">
    <location>
        <begin position="14"/>
        <end position="312"/>
    </location>
</feature>
<dbReference type="SUPFAM" id="SSF48557">
    <property type="entry name" value="L-aspartase-like"/>
    <property type="match status" value="1"/>
</dbReference>
<evidence type="ECO:0000256" key="7">
    <source>
        <dbReference type="ARBA" id="ARBA00023239"/>
    </source>
</evidence>
<keyword evidence="17" id="KW-1185">Reference proteome</keyword>
<dbReference type="UniPathway" id="UPA00075">
    <property type="reaction ID" value="UER00336"/>
</dbReference>
<dbReference type="NCBIfam" id="TIGR00928">
    <property type="entry name" value="purB"/>
    <property type="match status" value="1"/>
</dbReference>
<comment type="caution">
    <text evidence="16">The sequence shown here is derived from an EMBL/GenBank/DDBJ whole genome shotgun (WGS) entry which is preliminary data.</text>
</comment>
<dbReference type="GO" id="GO:0070626">
    <property type="term" value="F:(S)-2-(5-amino-1-(5-phospho-D-ribosyl)imidazole-4-carboxamido) succinate lyase (fumarate-forming) activity"/>
    <property type="evidence" value="ECO:0007669"/>
    <property type="project" value="RHEA"/>
</dbReference>
<evidence type="ECO:0000256" key="8">
    <source>
        <dbReference type="ARBA" id="ARBA00024477"/>
    </source>
</evidence>
<evidence type="ECO:0000256" key="5">
    <source>
        <dbReference type="ARBA" id="ARBA00017058"/>
    </source>
</evidence>
<dbReference type="PANTHER" id="PTHR43411">
    <property type="entry name" value="ADENYLOSUCCINATE LYASE"/>
    <property type="match status" value="1"/>
</dbReference>
<evidence type="ECO:0000256" key="4">
    <source>
        <dbReference type="ARBA" id="ARBA00012339"/>
    </source>
</evidence>
<protein>
    <recommendedName>
        <fullName evidence="5 12">Adenylosuccinate lyase</fullName>
        <shortName evidence="13">ASL</shortName>
        <ecNumber evidence="4 12">4.3.2.2</ecNumber>
    </recommendedName>
    <alternativeName>
        <fullName evidence="10 13">Adenylosuccinase</fullName>
    </alternativeName>
</protein>
<dbReference type="InterPro" id="IPR000362">
    <property type="entry name" value="Fumarate_lyase_fam"/>
</dbReference>
<name>A0A2T3LAZ5_9GAMM</name>
<evidence type="ECO:0000313" key="16">
    <source>
        <dbReference type="EMBL" id="PSV48498.1"/>
    </source>
</evidence>
<dbReference type="InterPro" id="IPR024083">
    <property type="entry name" value="Fumarase/histidase_N"/>
</dbReference>
<gene>
    <name evidence="16" type="ORF">C9J47_08275</name>
</gene>
<proteinExistence type="inferred from homology"/>
<evidence type="ECO:0000313" key="17">
    <source>
        <dbReference type="Proteomes" id="UP000241803"/>
    </source>
</evidence>
<dbReference type="GO" id="GO:0006189">
    <property type="term" value="P:'de novo' IMP biosynthetic process"/>
    <property type="evidence" value="ECO:0007669"/>
    <property type="project" value="UniProtKB-UniPathway"/>
</dbReference>
<dbReference type="EMBL" id="PYOC01000002">
    <property type="protein sequence ID" value="PSV48498.1"/>
    <property type="molecule type" value="Genomic_DNA"/>
</dbReference>
<dbReference type="CDD" id="cd01598">
    <property type="entry name" value="PurB"/>
    <property type="match status" value="1"/>
</dbReference>
<keyword evidence="7 13" id="KW-0456">Lyase</keyword>
<dbReference type="AlphaFoldDB" id="A0A2T3LAZ5"/>
<reference evidence="16 17" key="1">
    <citation type="submission" date="2018-03" db="EMBL/GenBank/DDBJ databases">
        <title>Whole genome sequencing of Histamine producing bacteria.</title>
        <authorList>
            <person name="Butler K."/>
        </authorList>
    </citation>
    <scope>NUCLEOTIDE SEQUENCE [LARGE SCALE GENOMIC DNA]</scope>
    <source>
        <strain evidence="16 17">ATCC 19614</strain>
    </source>
</reference>
<dbReference type="InterPro" id="IPR013539">
    <property type="entry name" value="PurB_C"/>
</dbReference>
<evidence type="ECO:0000256" key="6">
    <source>
        <dbReference type="ARBA" id="ARBA00022755"/>
    </source>
</evidence>
<evidence type="ECO:0000256" key="12">
    <source>
        <dbReference type="NCBIfam" id="TIGR00928"/>
    </source>
</evidence>
<dbReference type="InterPro" id="IPR020557">
    <property type="entry name" value="Fumarate_lyase_CS"/>
</dbReference>
<sequence>MELSALTAVSPVDGRYGSKTSVLRSIFSEFGLLKYRTIVEIRWLQKLAATDAIVEVPAFSDEANQFLDRVAAEFSEEDALRIKAIERTTNHDVKAVEYFLKEKVAELPELHAVNEFIHFACTSEDINNLSHALMLTEAREKVMLPEVRNVIDSIKTLANEYREIPLLSRTHGQPASPSTMGKEMANVAYRMERQFKQIESVEILGKINGAVGNYNAHVIAYPEVDWHQYSEEFVTSLGITWNPYTTQIEPHDYIAELFDGFARFNTILLDFDRDVWGYIALGHFKQRTIAGEIGSSTMPHKVNPIDFENSEGNLGLANAIFSHLAQKLPVSRWQRDLTDSTVLRNLGVGCGYAIIAYTSTLKGISKLEVNQAALEAELDKNWEVLAEPVQTVMRRYAIEKPYEKLKELTRGKRVDGEGMRNFIDSLELPEHEKTRLKEMTPANYIGDAVKLTDQL</sequence>
<comment type="function">
    <text evidence="9">Catalyzes two reactions in de novo purine nucleotide biosynthesis. Catalyzes the breakdown of 5-aminoimidazole- (N-succinylocarboxamide) ribotide (SAICAR or 2-[5-amino-1-(5-phospho-beta-D-ribosyl)imidazole-4-carboxamido]succinate) to 5-aminoimidazole-4-carboxamide ribotide (AICAR or 5-amino-1-(5-phospho-beta-D-ribosyl)imidazole-4-carboxamide) and fumarate, and of adenylosuccinate (ADS or N(6)-(1,2-dicarboxyethyl)-AMP) to adenosine monophosphate (AMP) and fumarate.</text>
</comment>
<comment type="similarity">
    <text evidence="3 13">Belongs to the lyase 1 family. Adenylosuccinate lyase subfamily.</text>
</comment>
<evidence type="ECO:0000259" key="14">
    <source>
        <dbReference type="Pfam" id="PF00206"/>
    </source>
</evidence>
<comment type="catalytic activity">
    <reaction evidence="11">
        <text>N(6)-(1,2-dicarboxyethyl)-AMP = fumarate + AMP</text>
        <dbReference type="Rhea" id="RHEA:16853"/>
        <dbReference type="ChEBI" id="CHEBI:29806"/>
        <dbReference type="ChEBI" id="CHEBI:57567"/>
        <dbReference type="ChEBI" id="CHEBI:456215"/>
        <dbReference type="EC" id="4.3.2.2"/>
    </reaction>
    <physiologicalReaction direction="left-to-right" evidence="11">
        <dbReference type="Rhea" id="RHEA:16854"/>
    </physiologicalReaction>
</comment>
<dbReference type="FunFam" id="1.10.40.30:FF:000004">
    <property type="entry name" value="Adenylosuccinate lyase"/>
    <property type="match status" value="1"/>
</dbReference>
<dbReference type="FunFam" id="1.20.200.10:FF:000004">
    <property type="entry name" value="Adenylosuccinate lyase"/>
    <property type="match status" value="1"/>
</dbReference>
<evidence type="ECO:0000259" key="15">
    <source>
        <dbReference type="Pfam" id="PF08328"/>
    </source>
</evidence>
<keyword evidence="6 13" id="KW-0658">Purine biosynthesis</keyword>
<dbReference type="Pfam" id="PF00206">
    <property type="entry name" value="Lyase_1"/>
    <property type="match status" value="1"/>
</dbReference>
<evidence type="ECO:0000256" key="2">
    <source>
        <dbReference type="ARBA" id="ARBA00004734"/>
    </source>
</evidence>
<dbReference type="GO" id="GO:0044208">
    <property type="term" value="P:'de novo' AMP biosynthetic process"/>
    <property type="evidence" value="ECO:0007669"/>
    <property type="project" value="UniProtKB-UniPathway"/>
</dbReference>
<dbReference type="NCBIfam" id="NF006764">
    <property type="entry name" value="PRK09285.1"/>
    <property type="match status" value="1"/>
</dbReference>
<dbReference type="UniPathway" id="UPA00074">
    <property type="reaction ID" value="UER00132"/>
</dbReference>
<dbReference type="FunFam" id="1.10.275.10:FF:000003">
    <property type="entry name" value="Adenylosuccinate lyase"/>
    <property type="match status" value="1"/>
</dbReference>
<evidence type="ECO:0000256" key="10">
    <source>
        <dbReference type="ARBA" id="ARBA00030717"/>
    </source>
</evidence>
<comment type="pathway">
    <text evidence="1 13">Purine metabolism; IMP biosynthesis via de novo pathway; 5-amino-1-(5-phospho-D-ribosyl)imidazole-4-carboxamide from 5-amino-1-(5-phospho-D-ribosyl)imidazole-4-carboxylate: step 2/2.</text>
</comment>
<dbReference type="InterPro" id="IPR022761">
    <property type="entry name" value="Fumarate_lyase_N"/>
</dbReference>
<comment type="catalytic activity">
    <reaction evidence="8">
        <text>(2S)-2-[5-amino-1-(5-phospho-beta-D-ribosyl)imidazole-4-carboxamido]succinate = 5-amino-1-(5-phospho-beta-D-ribosyl)imidazole-4-carboxamide + fumarate</text>
        <dbReference type="Rhea" id="RHEA:23920"/>
        <dbReference type="ChEBI" id="CHEBI:29806"/>
        <dbReference type="ChEBI" id="CHEBI:58443"/>
        <dbReference type="ChEBI" id="CHEBI:58475"/>
        <dbReference type="EC" id="4.3.2.2"/>
    </reaction>
    <physiologicalReaction direction="left-to-right" evidence="8">
        <dbReference type="Rhea" id="RHEA:23921"/>
    </physiologicalReaction>
</comment>
<dbReference type="EC" id="4.3.2.2" evidence="4 12"/>
<dbReference type="RefSeq" id="WP_107253083.1">
    <property type="nucleotide sequence ID" value="NZ_PYOC01000002.1"/>
</dbReference>
<dbReference type="InterPro" id="IPR047136">
    <property type="entry name" value="PurB_bact"/>
</dbReference>
<evidence type="ECO:0000256" key="3">
    <source>
        <dbReference type="ARBA" id="ARBA00008273"/>
    </source>
</evidence>
<evidence type="ECO:0000256" key="9">
    <source>
        <dbReference type="ARBA" id="ARBA00025012"/>
    </source>
</evidence>
<accession>A0A2T3LAZ5</accession>